<dbReference type="SMART" id="SM00895">
    <property type="entry name" value="FCD"/>
    <property type="match status" value="1"/>
</dbReference>
<keyword evidence="3" id="KW-0804">Transcription</keyword>
<dbReference type="InterPro" id="IPR000524">
    <property type="entry name" value="Tscrpt_reg_HTH_GntR"/>
</dbReference>
<dbReference type="Gene3D" id="1.20.120.530">
    <property type="entry name" value="GntR ligand-binding domain-like"/>
    <property type="match status" value="1"/>
</dbReference>
<dbReference type="Gene3D" id="1.10.10.10">
    <property type="entry name" value="Winged helix-like DNA-binding domain superfamily/Winged helix DNA-binding domain"/>
    <property type="match status" value="1"/>
</dbReference>
<dbReference type="SUPFAM" id="SSF46785">
    <property type="entry name" value="Winged helix' DNA-binding domain"/>
    <property type="match status" value="1"/>
</dbReference>
<accession>A0ABX0ZSY4</accession>
<dbReference type="PANTHER" id="PTHR43537">
    <property type="entry name" value="TRANSCRIPTIONAL REGULATOR, GNTR FAMILY"/>
    <property type="match status" value="1"/>
</dbReference>
<feature type="domain" description="HTH gntR-type" evidence="4">
    <location>
        <begin position="9"/>
        <end position="77"/>
    </location>
</feature>
<dbReference type="InterPro" id="IPR036388">
    <property type="entry name" value="WH-like_DNA-bd_sf"/>
</dbReference>
<proteinExistence type="predicted"/>
<dbReference type="EMBL" id="JAATEJ010000018">
    <property type="protein sequence ID" value="NJP45907.1"/>
    <property type="molecule type" value="Genomic_DNA"/>
</dbReference>
<keyword evidence="6" id="KW-1185">Reference proteome</keyword>
<evidence type="ECO:0000313" key="5">
    <source>
        <dbReference type="EMBL" id="NJP45907.1"/>
    </source>
</evidence>
<evidence type="ECO:0000256" key="1">
    <source>
        <dbReference type="ARBA" id="ARBA00023015"/>
    </source>
</evidence>
<evidence type="ECO:0000259" key="4">
    <source>
        <dbReference type="PROSITE" id="PS50949"/>
    </source>
</evidence>
<dbReference type="PANTHER" id="PTHR43537:SF47">
    <property type="entry name" value="REGULATORY PROTEIN GNTR HTH"/>
    <property type="match status" value="1"/>
</dbReference>
<name>A0ABX0ZSY4_9ACTN</name>
<dbReference type="CDD" id="cd07377">
    <property type="entry name" value="WHTH_GntR"/>
    <property type="match status" value="1"/>
</dbReference>
<gene>
    <name evidence="5" type="ORF">HCN08_21210</name>
</gene>
<dbReference type="Pfam" id="PF00392">
    <property type="entry name" value="GntR"/>
    <property type="match status" value="1"/>
</dbReference>
<comment type="caution">
    <text evidence="5">The sequence shown here is derived from an EMBL/GenBank/DDBJ whole genome shotgun (WGS) entry which is preliminary data.</text>
</comment>
<sequence>MALGSLRPGPLVEQATEHLREQIVAGRWPVGTRLPGETALAASLGVGRSTVREAVRALAGAGLVTSRQGAGVFVVRTRPDEDFGTRLRRAAVTDVYEARAVVEVQAARLAARRRTAADLAGLESALTARREAAGRGGAALVDADLALHAGVVAAARNPVLTDLFAEFAPALRAALIGLAALPGPDGSGRAPVDGDASHIALVAAVAARDGDEAARLLEAEFAAPPARPRG</sequence>
<dbReference type="InterPro" id="IPR036390">
    <property type="entry name" value="WH_DNA-bd_sf"/>
</dbReference>
<dbReference type="PROSITE" id="PS50949">
    <property type="entry name" value="HTH_GNTR"/>
    <property type="match status" value="1"/>
</dbReference>
<organism evidence="5 6">
    <name type="scientific">Actinacidiphila epipremni</name>
    <dbReference type="NCBI Taxonomy" id="2053013"/>
    <lineage>
        <taxon>Bacteria</taxon>
        <taxon>Bacillati</taxon>
        <taxon>Actinomycetota</taxon>
        <taxon>Actinomycetes</taxon>
        <taxon>Kitasatosporales</taxon>
        <taxon>Streptomycetaceae</taxon>
        <taxon>Actinacidiphila</taxon>
    </lineage>
</organism>
<dbReference type="InterPro" id="IPR011711">
    <property type="entry name" value="GntR_C"/>
</dbReference>
<keyword evidence="2" id="KW-0238">DNA-binding</keyword>
<dbReference type="Proteomes" id="UP000734511">
    <property type="component" value="Unassembled WGS sequence"/>
</dbReference>
<dbReference type="RefSeq" id="WP_167984768.1">
    <property type="nucleotide sequence ID" value="NZ_JAATEJ010000018.1"/>
</dbReference>
<dbReference type="PRINTS" id="PR00035">
    <property type="entry name" value="HTHGNTR"/>
</dbReference>
<evidence type="ECO:0000313" key="6">
    <source>
        <dbReference type="Proteomes" id="UP000734511"/>
    </source>
</evidence>
<dbReference type="InterPro" id="IPR008920">
    <property type="entry name" value="TF_FadR/GntR_C"/>
</dbReference>
<reference evidence="5 6" key="1">
    <citation type="submission" date="2020-03" db="EMBL/GenBank/DDBJ databases">
        <title>WGS of actinomycetes isolated from Thailand.</title>
        <authorList>
            <person name="Thawai C."/>
        </authorList>
    </citation>
    <scope>NUCLEOTIDE SEQUENCE [LARGE SCALE GENOMIC DNA]</scope>
    <source>
        <strain evidence="5 6">PRB2-1</strain>
    </source>
</reference>
<dbReference type="SMART" id="SM00345">
    <property type="entry name" value="HTH_GNTR"/>
    <property type="match status" value="1"/>
</dbReference>
<keyword evidence="1" id="KW-0805">Transcription regulation</keyword>
<dbReference type="Pfam" id="PF07729">
    <property type="entry name" value="FCD"/>
    <property type="match status" value="1"/>
</dbReference>
<evidence type="ECO:0000256" key="3">
    <source>
        <dbReference type="ARBA" id="ARBA00023163"/>
    </source>
</evidence>
<dbReference type="SUPFAM" id="SSF48008">
    <property type="entry name" value="GntR ligand-binding domain-like"/>
    <property type="match status" value="1"/>
</dbReference>
<protein>
    <submittedName>
        <fullName evidence="5">FadR family transcriptional regulator</fullName>
    </submittedName>
</protein>
<evidence type="ECO:0000256" key="2">
    <source>
        <dbReference type="ARBA" id="ARBA00023125"/>
    </source>
</evidence>